<evidence type="ECO:0000256" key="2">
    <source>
        <dbReference type="PIRNR" id="PIRNR001365"/>
    </source>
</evidence>
<evidence type="ECO:0000256" key="4">
    <source>
        <dbReference type="PIRSR" id="PIRSR001365-2"/>
    </source>
</evidence>
<feature type="binding site" evidence="4">
    <location>
        <position position="211"/>
    </location>
    <ligand>
        <name>pyruvate</name>
        <dbReference type="ChEBI" id="CHEBI:15361"/>
    </ligand>
</feature>
<protein>
    <submittedName>
        <fullName evidence="5">Probable 2-keto-3-deoxy-galactonate aldolase YagE</fullName>
        <ecNumber evidence="5">4.1.2.-</ecNumber>
    </submittedName>
</protein>
<dbReference type="GO" id="GO:0008840">
    <property type="term" value="F:4-hydroxy-tetrahydrodipicolinate synthase activity"/>
    <property type="evidence" value="ECO:0007669"/>
    <property type="project" value="TreeGrafter"/>
</dbReference>
<keyword evidence="1 2" id="KW-0456">Lyase</keyword>
<dbReference type="AlphaFoldDB" id="A0A239SIG4"/>
<dbReference type="PANTHER" id="PTHR12128:SF67">
    <property type="entry name" value="BLR3884 PROTEIN"/>
    <property type="match status" value="1"/>
</dbReference>
<dbReference type="InterPro" id="IPR013785">
    <property type="entry name" value="Aldolase_TIM"/>
</dbReference>
<dbReference type="KEGG" id="pspu:NA29_15515"/>
<evidence type="ECO:0000313" key="6">
    <source>
        <dbReference type="Proteomes" id="UP000215126"/>
    </source>
</evidence>
<gene>
    <name evidence="5" type="primary">yagE</name>
    <name evidence="5" type="ORF">SAMEA4530655_02259</name>
</gene>
<dbReference type="GeneID" id="88094902"/>
<dbReference type="CDD" id="cd00408">
    <property type="entry name" value="DHDPS-like"/>
    <property type="match status" value="1"/>
</dbReference>
<feature type="active site" description="Proton donor/acceptor" evidence="3">
    <location>
        <position position="140"/>
    </location>
</feature>
<evidence type="ECO:0000256" key="1">
    <source>
        <dbReference type="ARBA" id="ARBA00023239"/>
    </source>
</evidence>
<dbReference type="InterPro" id="IPR002220">
    <property type="entry name" value="DapA-like"/>
</dbReference>
<reference evidence="5 6" key="1">
    <citation type="submission" date="2017-06" db="EMBL/GenBank/DDBJ databases">
        <authorList>
            <consortium name="Pathogen Informatics"/>
        </authorList>
    </citation>
    <scope>NUCLEOTIDE SEQUENCE [LARGE SCALE GENOMIC DNA]</scope>
    <source>
        <strain evidence="5 6">NCTC13161</strain>
    </source>
</reference>
<keyword evidence="6" id="KW-1185">Reference proteome</keyword>
<dbReference type="EC" id="4.1.2.-" evidence="5"/>
<dbReference type="EMBL" id="LT906435">
    <property type="protein sequence ID" value="SNU85002.1"/>
    <property type="molecule type" value="Genomic_DNA"/>
</dbReference>
<feature type="active site" description="Schiff-base intermediate with substrate" evidence="3">
    <location>
        <position position="170"/>
    </location>
</feature>
<sequence length="307" mass="32963">MVDHELTGAFAPVVTPFHADLTPDAPRFLAHCEWLLSQGVGLAPFGTNSEANSLGLGERMALLDLLVDNGLDTRRMLPGTGCCSLPETVALTRHAVERGCAGVLMLPPFFYKGISDDGLYAYYARVIEQVADARLRLYLYHIPALSGVPITLPVIERLIRDFPQTVVGIKDSSGDWNNLNAMLDAFPGFGIFPASESLVSRASAKGAKGCISATVNVNPQVIGRLCREWAGDTSDTGDTGPALQAQADAVRSIVQSYPMIPALKAVLASHRDDPAWSRVRPPLTQLSDEQHERLLAQLAACGFTLPG</sequence>
<dbReference type="PANTHER" id="PTHR12128">
    <property type="entry name" value="DIHYDRODIPICOLINATE SYNTHASE"/>
    <property type="match status" value="1"/>
</dbReference>
<evidence type="ECO:0000313" key="5">
    <source>
        <dbReference type="EMBL" id="SNU85002.1"/>
    </source>
</evidence>
<dbReference type="PIRSF" id="PIRSF001365">
    <property type="entry name" value="DHDPS"/>
    <property type="match status" value="1"/>
</dbReference>
<proteinExistence type="inferred from homology"/>
<name>A0A239SIG4_9BURK</name>
<dbReference type="Pfam" id="PF00701">
    <property type="entry name" value="DHDPS"/>
    <property type="match status" value="1"/>
</dbReference>
<evidence type="ECO:0000256" key="3">
    <source>
        <dbReference type="PIRSR" id="PIRSR001365-1"/>
    </source>
</evidence>
<dbReference type="SUPFAM" id="SSF51569">
    <property type="entry name" value="Aldolase"/>
    <property type="match status" value="1"/>
</dbReference>
<dbReference type="Gene3D" id="3.20.20.70">
    <property type="entry name" value="Aldolase class I"/>
    <property type="match status" value="1"/>
</dbReference>
<dbReference type="SMART" id="SM01130">
    <property type="entry name" value="DHDPS"/>
    <property type="match status" value="1"/>
</dbReference>
<dbReference type="RefSeq" id="WP_039398225.1">
    <property type="nucleotide sequence ID" value="NZ_CABPRX010000002.1"/>
</dbReference>
<dbReference type="STRING" id="93222.NA29_15515"/>
<comment type="similarity">
    <text evidence="2">Belongs to the DapA family.</text>
</comment>
<dbReference type="Proteomes" id="UP000215126">
    <property type="component" value="Chromosome 1"/>
</dbReference>
<organism evidence="5 6">
    <name type="scientific">Pandoraea sputorum</name>
    <dbReference type="NCBI Taxonomy" id="93222"/>
    <lineage>
        <taxon>Bacteria</taxon>
        <taxon>Pseudomonadati</taxon>
        <taxon>Pseudomonadota</taxon>
        <taxon>Betaproteobacteria</taxon>
        <taxon>Burkholderiales</taxon>
        <taxon>Burkholderiaceae</taxon>
        <taxon>Pandoraea</taxon>
    </lineage>
</organism>
<dbReference type="OrthoDB" id="9816489at2"/>
<accession>A0A239SIG4</accession>